<dbReference type="RefSeq" id="WP_037340143.1">
    <property type="nucleotide sequence ID" value="NZ_APNK01000031.1"/>
</dbReference>
<comment type="function">
    <text evidence="6 10">Catalyzes the interconversion of 2-phosphoglycerate and 3-phosphoglycerate.</text>
</comment>
<evidence type="ECO:0000313" key="11">
    <source>
        <dbReference type="EMBL" id="KEZ76384.1"/>
    </source>
</evidence>
<comment type="pathway">
    <text evidence="6 10">Carbohydrate degradation; glycolysis; pyruvate from D-glyceraldehyde 3-phosphate: step 3/5.</text>
</comment>
<dbReference type="EC" id="5.4.2.11" evidence="6 10"/>
<feature type="active site" description="Tele-phosphohistidine intermediate" evidence="6 7">
    <location>
        <position position="10"/>
    </location>
</feature>
<dbReference type="Gene3D" id="3.40.50.1240">
    <property type="entry name" value="Phosphoglycerate mutase-like"/>
    <property type="match status" value="1"/>
</dbReference>
<feature type="binding site" evidence="6 8">
    <location>
        <begin position="184"/>
        <end position="185"/>
    </location>
    <ligand>
        <name>substrate</name>
    </ligand>
</feature>
<organism evidence="11 12">
    <name type="scientific">Salinisphaera hydrothermalis (strain C41B8)</name>
    <dbReference type="NCBI Taxonomy" id="1304275"/>
    <lineage>
        <taxon>Bacteria</taxon>
        <taxon>Pseudomonadati</taxon>
        <taxon>Pseudomonadota</taxon>
        <taxon>Gammaproteobacteria</taxon>
        <taxon>Salinisphaerales</taxon>
        <taxon>Salinisphaeraceae</taxon>
        <taxon>Salinisphaera</taxon>
    </lineage>
</organism>
<dbReference type="PIRSF" id="PIRSF000709">
    <property type="entry name" value="6PFK_2-Ptase"/>
    <property type="match status" value="1"/>
</dbReference>
<reference evidence="11 12" key="1">
    <citation type="submission" date="2013-03" db="EMBL/GenBank/DDBJ databases">
        <title>Salinisphaera hydrothermalis C41B8 Genome Sequencing.</title>
        <authorList>
            <person name="Li C."/>
            <person name="Lai Q."/>
            <person name="Shao Z."/>
        </authorList>
    </citation>
    <scope>NUCLEOTIDE SEQUENCE [LARGE SCALE GENOMIC DNA]</scope>
    <source>
        <strain evidence="11 12">C41B8</strain>
    </source>
</reference>
<dbReference type="SMART" id="SM00855">
    <property type="entry name" value="PGAM"/>
    <property type="match status" value="1"/>
</dbReference>
<dbReference type="PROSITE" id="PS00175">
    <property type="entry name" value="PG_MUTASE"/>
    <property type="match status" value="1"/>
</dbReference>
<dbReference type="UniPathway" id="UPA00109">
    <property type="reaction ID" value="UER00186"/>
</dbReference>
<dbReference type="AlphaFoldDB" id="A0A084II50"/>
<feature type="binding site" evidence="6 8">
    <location>
        <begin position="9"/>
        <end position="16"/>
    </location>
    <ligand>
        <name>substrate</name>
    </ligand>
</feature>
<accession>A0A084II50</accession>
<keyword evidence="5 6" id="KW-0413">Isomerase</keyword>
<comment type="similarity">
    <text evidence="2 6">Belongs to the phosphoglycerate mutase family. BPG-dependent PGAM subfamily.</text>
</comment>
<dbReference type="OrthoDB" id="9781415at2"/>
<comment type="caution">
    <text evidence="11">The sequence shown here is derived from an EMBL/GenBank/DDBJ whole genome shotgun (WGS) entry which is preliminary data.</text>
</comment>
<dbReference type="Proteomes" id="UP000028302">
    <property type="component" value="Unassembled WGS sequence"/>
</dbReference>
<name>A0A084II50_SALHC</name>
<evidence type="ECO:0000256" key="4">
    <source>
        <dbReference type="ARBA" id="ARBA00023152"/>
    </source>
</evidence>
<dbReference type="GO" id="GO:0006096">
    <property type="term" value="P:glycolytic process"/>
    <property type="evidence" value="ECO:0007669"/>
    <property type="project" value="UniProtKB-UniRule"/>
</dbReference>
<feature type="binding site" evidence="6 8">
    <location>
        <position position="99"/>
    </location>
    <ligand>
        <name>substrate</name>
    </ligand>
</feature>
<feature type="binding site" evidence="6 8">
    <location>
        <begin position="88"/>
        <end position="91"/>
    </location>
    <ligand>
        <name>substrate</name>
    </ligand>
</feature>
<evidence type="ECO:0000256" key="9">
    <source>
        <dbReference type="PIRSR" id="PIRSR613078-3"/>
    </source>
</evidence>
<dbReference type="GO" id="GO:0006094">
    <property type="term" value="P:gluconeogenesis"/>
    <property type="evidence" value="ECO:0007669"/>
    <property type="project" value="UniProtKB-UniRule"/>
</dbReference>
<dbReference type="NCBIfam" id="NF010713">
    <property type="entry name" value="PRK14115.1"/>
    <property type="match status" value="1"/>
</dbReference>
<comment type="subunit">
    <text evidence="6">Homodimer.</text>
</comment>
<feature type="active site" description="Proton donor/acceptor" evidence="6 7">
    <location>
        <position position="88"/>
    </location>
</feature>
<dbReference type="eggNOG" id="COG0588">
    <property type="taxonomic scope" value="Bacteria"/>
</dbReference>
<proteinExistence type="inferred from homology"/>
<evidence type="ECO:0000256" key="2">
    <source>
        <dbReference type="ARBA" id="ARBA00006717"/>
    </source>
</evidence>
<keyword evidence="3 6" id="KW-0312">Gluconeogenesis</keyword>
<evidence type="ECO:0000313" key="12">
    <source>
        <dbReference type="Proteomes" id="UP000028302"/>
    </source>
</evidence>
<evidence type="ECO:0000256" key="8">
    <source>
        <dbReference type="PIRSR" id="PIRSR613078-2"/>
    </source>
</evidence>
<evidence type="ECO:0000256" key="3">
    <source>
        <dbReference type="ARBA" id="ARBA00022432"/>
    </source>
</evidence>
<evidence type="ECO:0000256" key="10">
    <source>
        <dbReference type="RuleBase" id="RU004512"/>
    </source>
</evidence>
<evidence type="ECO:0000256" key="7">
    <source>
        <dbReference type="PIRSR" id="PIRSR613078-1"/>
    </source>
</evidence>
<dbReference type="PANTHER" id="PTHR11931">
    <property type="entry name" value="PHOSPHOGLYCERATE MUTASE"/>
    <property type="match status" value="1"/>
</dbReference>
<dbReference type="InterPro" id="IPR013078">
    <property type="entry name" value="His_Pase_superF_clade-1"/>
</dbReference>
<evidence type="ECO:0000256" key="5">
    <source>
        <dbReference type="ARBA" id="ARBA00023235"/>
    </source>
</evidence>
<gene>
    <name evidence="6 11" type="primary">gpmA</name>
    <name evidence="11" type="ORF">C41B8_15260</name>
</gene>
<feature type="site" description="Transition state stabilizer" evidence="6 9">
    <location>
        <position position="183"/>
    </location>
</feature>
<dbReference type="HAMAP" id="MF_01039">
    <property type="entry name" value="PGAM_GpmA"/>
    <property type="match status" value="1"/>
</dbReference>
<evidence type="ECO:0000256" key="6">
    <source>
        <dbReference type="HAMAP-Rule" id="MF_01039"/>
    </source>
</evidence>
<dbReference type="CDD" id="cd07067">
    <property type="entry name" value="HP_PGM_like"/>
    <property type="match status" value="1"/>
</dbReference>
<feature type="binding site" evidence="6 8">
    <location>
        <position position="61"/>
    </location>
    <ligand>
        <name>substrate</name>
    </ligand>
</feature>
<dbReference type="EMBL" id="APNK01000031">
    <property type="protein sequence ID" value="KEZ76384.1"/>
    <property type="molecule type" value="Genomic_DNA"/>
</dbReference>
<feature type="binding site" evidence="6 8">
    <location>
        <begin position="115"/>
        <end position="116"/>
    </location>
    <ligand>
        <name>substrate</name>
    </ligand>
</feature>
<dbReference type="NCBIfam" id="TIGR01258">
    <property type="entry name" value="pgm_1"/>
    <property type="match status" value="1"/>
</dbReference>
<keyword evidence="4 6" id="KW-0324">Glycolysis</keyword>
<protein>
    <recommendedName>
        <fullName evidence="6 10">2,3-bisphosphoglycerate-dependent phosphoglycerate mutase</fullName>
        <shortName evidence="6">BPG-dependent PGAM</shortName>
        <shortName evidence="6">PGAM</shortName>
        <shortName evidence="6">Phosphoglyceromutase</shortName>
        <shortName evidence="6">dPGM</shortName>
        <ecNumber evidence="6 10">5.4.2.11</ecNumber>
    </recommendedName>
</protein>
<evidence type="ECO:0000256" key="1">
    <source>
        <dbReference type="ARBA" id="ARBA00000380"/>
    </source>
</evidence>
<sequence>MAGQLVLLRHGQSQWNLENRFTGWVDVDLSDTGREEAKQAGKLLADENIRFDIAFTSVLTRAIKTLWLALGEMDQPWVDVERHWRLNERHYGGLQGLDKSETAEKHGDEQVHIWRRSYDTPPPAMDLDDPGHPRHDPRYAKLDARVLPGTESLKLTLERVLPYWHDAIAPRLKAGDNVLVAAHGNSLRALVKYLDGIADDEITGLNIPTGIPLRYTLDDELNVIESAYLGDAEAAEAAAKAVADQAKNK</sequence>
<dbReference type="GO" id="GO:0004619">
    <property type="term" value="F:phosphoglycerate mutase activity"/>
    <property type="evidence" value="ECO:0007669"/>
    <property type="project" value="UniProtKB-UniRule"/>
</dbReference>
<comment type="catalytic activity">
    <reaction evidence="1 6 10">
        <text>(2R)-2-phosphoglycerate = (2R)-3-phosphoglycerate</text>
        <dbReference type="Rhea" id="RHEA:15901"/>
        <dbReference type="ChEBI" id="CHEBI:58272"/>
        <dbReference type="ChEBI" id="CHEBI:58289"/>
        <dbReference type="EC" id="5.4.2.11"/>
    </reaction>
</comment>
<dbReference type="FunFam" id="3.40.50.1240:FF:000003">
    <property type="entry name" value="2,3-bisphosphoglycerate-dependent phosphoglycerate mutase"/>
    <property type="match status" value="1"/>
</dbReference>
<feature type="binding site" evidence="6 8">
    <location>
        <begin position="22"/>
        <end position="23"/>
    </location>
    <ligand>
        <name>substrate</name>
    </ligand>
</feature>
<dbReference type="InterPro" id="IPR005952">
    <property type="entry name" value="Phosphogly_mut1"/>
</dbReference>
<dbReference type="SUPFAM" id="SSF53254">
    <property type="entry name" value="Phosphoglycerate mutase-like"/>
    <property type="match status" value="1"/>
</dbReference>
<dbReference type="STRING" id="1304275.C41B8_15260"/>
<dbReference type="InterPro" id="IPR029033">
    <property type="entry name" value="His_PPase_superfam"/>
</dbReference>
<dbReference type="Pfam" id="PF00300">
    <property type="entry name" value="His_Phos_1"/>
    <property type="match status" value="1"/>
</dbReference>
<dbReference type="InterPro" id="IPR001345">
    <property type="entry name" value="PG/BPGM_mutase_AS"/>
</dbReference>
<dbReference type="PATRIC" id="fig|1304275.5.peg.3120"/>
<keyword evidence="12" id="KW-1185">Reference proteome</keyword>